<comment type="caution">
    <text evidence="1">The sequence shown here is derived from an EMBL/GenBank/DDBJ whole genome shotgun (WGS) entry which is preliminary data.</text>
</comment>
<protein>
    <submittedName>
        <fullName evidence="1">Uncharacterized protein</fullName>
    </submittedName>
</protein>
<gene>
    <name evidence="1" type="ORF">H9714_09790</name>
</gene>
<sequence length="137" mass="14861">MEIKKTICALVASVVLFHCALLQVEALERQPYESGPEGIVLRASGQFSVTIPANKIGSADIQFSLAAGERVTINASYFPTDAKVDFGLVDSDDIFHYVSASNGTINQTIRISEQGNYIFAIRNNSSYTVSVSGFVNY</sequence>
<name>A0A9D2MCS8_9FIRM</name>
<accession>A0A9D2MCS8</accession>
<dbReference type="Proteomes" id="UP000824208">
    <property type="component" value="Unassembled WGS sequence"/>
</dbReference>
<proteinExistence type="predicted"/>
<evidence type="ECO:0000313" key="1">
    <source>
        <dbReference type="EMBL" id="HJB57829.1"/>
    </source>
</evidence>
<reference evidence="1" key="1">
    <citation type="journal article" date="2021" name="PeerJ">
        <title>Extensive microbial diversity within the chicken gut microbiome revealed by metagenomics and culture.</title>
        <authorList>
            <person name="Gilroy R."/>
            <person name="Ravi A."/>
            <person name="Getino M."/>
            <person name="Pursley I."/>
            <person name="Horton D.L."/>
            <person name="Alikhan N.F."/>
            <person name="Baker D."/>
            <person name="Gharbi K."/>
            <person name="Hall N."/>
            <person name="Watson M."/>
            <person name="Adriaenssens E.M."/>
            <person name="Foster-Nyarko E."/>
            <person name="Jarju S."/>
            <person name="Secka A."/>
            <person name="Antonio M."/>
            <person name="Oren A."/>
            <person name="Chaudhuri R.R."/>
            <person name="La Ragione R."/>
            <person name="Hildebrand F."/>
            <person name="Pallen M.J."/>
        </authorList>
    </citation>
    <scope>NUCLEOTIDE SEQUENCE</scope>
    <source>
        <strain evidence="1">CHK189-11263</strain>
    </source>
</reference>
<evidence type="ECO:0000313" key="2">
    <source>
        <dbReference type="Proteomes" id="UP000824208"/>
    </source>
</evidence>
<dbReference type="EMBL" id="DWYC01000087">
    <property type="protein sequence ID" value="HJB57829.1"/>
    <property type="molecule type" value="Genomic_DNA"/>
</dbReference>
<organism evidence="1 2">
    <name type="scientific">Candidatus Flavonifractor intestinipullorum</name>
    <dbReference type="NCBI Taxonomy" id="2838587"/>
    <lineage>
        <taxon>Bacteria</taxon>
        <taxon>Bacillati</taxon>
        <taxon>Bacillota</taxon>
        <taxon>Clostridia</taxon>
        <taxon>Eubacteriales</taxon>
        <taxon>Oscillospiraceae</taxon>
        <taxon>Flavonifractor</taxon>
    </lineage>
</organism>
<reference evidence="1" key="2">
    <citation type="submission" date="2021-04" db="EMBL/GenBank/DDBJ databases">
        <authorList>
            <person name="Gilroy R."/>
        </authorList>
    </citation>
    <scope>NUCLEOTIDE SEQUENCE</scope>
    <source>
        <strain evidence="1">CHK189-11263</strain>
    </source>
</reference>
<dbReference type="AlphaFoldDB" id="A0A9D2MCS8"/>